<dbReference type="EMBL" id="AAFI02000036">
    <property type="protein sequence ID" value="EAL67230.1"/>
    <property type="molecule type" value="Genomic_DNA"/>
</dbReference>
<organism evidence="2 3">
    <name type="scientific">Dictyostelium discoideum</name>
    <name type="common">Social amoeba</name>
    <dbReference type="NCBI Taxonomy" id="44689"/>
    <lineage>
        <taxon>Eukaryota</taxon>
        <taxon>Amoebozoa</taxon>
        <taxon>Evosea</taxon>
        <taxon>Eumycetozoa</taxon>
        <taxon>Dictyostelia</taxon>
        <taxon>Dictyosteliales</taxon>
        <taxon>Dictyosteliaceae</taxon>
        <taxon>Dictyostelium</taxon>
    </lineage>
</organism>
<dbReference type="dictyBase" id="DDB_G0280501"/>
<keyword evidence="3" id="KW-1185">Reference proteome</keyword>
<dbReference type="InParanoid" id="Q54V98"/>
<comment type="caution">
    <text evidence="2">The sequence shown here is derived from an EMBL/GenBank/DDBJ whole genome shotgun (WGS) entry which is preliminary data.</text>
</comment>
<sequence>MIFSIIKNLLLSIVFIFTLVKILSFNIVKRNGDMIIFFTLLVSVVILIKKIINKLSNRKLEKNKESKFIIELRKKISEKKSEKLNESQFNVEERKSEQKPKESKLIVEKKLEERKLEQKPKESKLLVKIKKSLEERKLEQKPFDELKNKFEERNWNKTKESILLFEDEKKLKERILEKPKESPLLIEINKLKERNSKKIVKLEEMKYLNSNLISSS</sequence>
<dbReference type="KEGG" id="ddi:DDB_G0280501"/>
<gene>
    <name evidence="2" type="ORF">DDB_G0280501</name>
</gene>
<name>Q54V98_DICDI</name>
<accession>Q54V98</accession>
<dbReference type="Proteomes" id="UP000002195">
    <property type="component" value="Unassembled WGS sequence"/>
</dbReference>
<feature type="transmembrane region" description="Helical" evidence="1">
    <location>
        <begin position="34"/>
        <end position="52"/>
    </location>
</feature>
<reference evidence="2 3" key="1">
    <citation type="journal article" date="2005" name="Nature">
        <title>The genome of the social amoeba Dictyostelium discoideum.</title>
        <authorList>
            <consortium name="The Dictyostelium discoideum Sequencing Consortium"/>
            <person name="Eichinger L."/>
            <person name="Pachebat J.A."/>
            <person name="Glockner G."/>
            <person name="Rajandream M.A."/>
            <person name="Sucgang R."/>
            <person name="Berriman M."/>
            <person name="Song J."/>
            <person name="Olsen R."/>
            <person name="Szafranski K."/>
            <person name="Xu Q."/>
            <person name="Tunggal B."/>
            <person name="Kummerfeld S."/>
            <person name="Madera M."/>
            <person name="Konfortov B.A."/>
            <person name="Rivero F."/>
            <person name="Bankier A.T."/>
            <person name="Lehmann R."/>
            <person name="Hamlin N."/>
            <person name="Davies R."/>
            <person name="Gaudet P."/>
            <person name="Fey P."/>
            <person name="Pilcher K."/>
            <person name="Chen G."/>
            <person name="Saunders D."/>
            <person name="Sodergren E."/>
            <person name="Davis P."/>
            <person name="Kerhornou A."/>
            <person name="Nie X."/>
            <person name="Hall N."/>
            <person name="Anjard C."/>
            <person name="Hemphill L."/>
            <person name="Bason N."/>
            <person name="Farbrother P."/>
            <person name="Desany B."/>
            <person name="Just E."/>
            <person name="Morio T."/>
            <person name="Rost R."/>
            <person name="Churcher C."/>
            <person name="Cooper J."/>
            <person name="Haydock S."/>
            <person name="van Driessche N."/>
            <person name="Cronin A."/>
            <person name="Goodhead I."/>
            <person name="Muzny D."/>
            <person name="Mourier T."/>
            <person name="Pain A."/>
            <person name="Lu M."/>
            <person name="Harper D."/>
            <person name="Lindsay R."/>
            <person name="Hauser H."/>
            <person name="James K."/>
            <person name="Quiles M."/>
            <person name="Madan Babu M."/>
            <person name="Saito T."/>
            <person name="Buchrieser C."/>
            <person name="Wardroper A."/>
            <person name="Felder M."/>
            <person name="Thangavelu M."/>
            <person name="Johnson D."/>
            <person name="Knights A."/>
            <person name="Loulseged H."/>
            <person name="Mungall K."/>
            <person name="Oliver K."/>
            <person name="Price C."/>
            <person name="Quail M.A."/>
            <person name="Urushihara H."/>
            <person name="Hernandez J."/>
            <person name="Rabbinowitsch E."/>
            <person name="Steffen D."/>
            <person name="Sanders M."/>
            <person name="Ma J."/>
            <person name="Kohara Y."/>
            <person name="Sharp S."/>
            <person name="Simmonds M."/>
            <person name="Spiegler S."/>
            <person name="Tivey A."/>
            <person name="Sugano S."/>
            <person name="White B."/>
            <person name="Walker D."/>
            <person name="Woodward J."/>
            <person name="Winckler T."/>
            <person name="Tanaka Y."/>
            <person name="Shaulsky G."/>
            <person name="Schleicher M."/>
            <person name="Weinstock G."/>
            <person name="Rosenthal A."/>
            <person name="Cox E.C."/>
            <person name="Chisholm R.L."/>
            <person name="Gibbs R."/>
            <person name="Loomis W.F."/>
            <person name="Platzer M."/>
            <person name="Kay R.R."/>
            <person name="Williams J."/>
            <person name="Dear P.H."/>
            <person name="Noegel A.A."/>
            <person name="Barrell B."/>
            <person name="Kuspa A."/>
        </authorList>
    </citation>
    <scope>NUCLEOTIDE SEQUENCE [LARGE SCALE GENOMIC DNA]</scope>
    <source>
        <strain evidence="2 3">AX4</strain>
    </source>
</reference>
<dbReference type="GeneID" id="8622591"/>
<keyword evidence="1" id="KW-0472">Membrane</keyword>
<dbReference type="VEuPathDB" id="AmoebaDB:DDB_G0280501"/>
<dbReference type="AlphaFoldDB" id="Q54V98"/>
<evidence type="ECO:0000313" key="3">
    <source>
        <dbReference type="Proteomes" id="UP000002195"/>
    </source>
</evidence>
<keyword evidence="1" id="KW-0812">Transmembrane</keyword>
<protein>
    <submittedName>
        <fullName evidence="2">Uncharacterized protein</fullName>
    </submittedName>
</protein>
<proteinExistence type="predicted"/>
<evidence type="ECO:0000256" key="1">
    <source>
        <dbReference type="SAM" id="Phobius"/>
    </source>
</evidence>
<evidence type="ECO:0000313" key="2">
    <source>
        <dbReference type="EMBL" id="EAL67230.1"/>
    </source>
</evidence>
<keyword evidence="1" id="KW-1133">Transmembrane helix</keyword>
<dbReference type="PaxDb" id="44689-DDB0205240"/>
<dbReference type="RefSeq" id="XP_641210.1">
    <property type="nucleotide sequence ID" value="XM_636118.1"/>
</dbReference>
<dbReference type="HOGENOM" id="CLU_1279705_0_0_1"/>